<evidence type="ECO:0000313" key="1">
    <source>
        <dbReference type="EMBL" id="OIQ82570.1"/>
    </source>
</evidence>
<proteinExistence type="predicted"/>
<accession>A0A1J5QH44</accession>
<organism evidence="1">
    <name type="scientific">mine drainage metagenome</name>
    <dbReference type="NCBI Taxonomy" id="410659"/>
    <lineage>
        <taxon>unclassified sequences</taxon>
        <taxon>metagenomes</taxon>
        <taxon>ecological metagenomes</taxon>
    </lineage>
</organism>
<dbReference type="AlphaFoldDB" id="A0A1J5QH44"/>
<comment type="caution">
    <text evidence="1">The sequence shown here is derived from an EMBL/GenBank/DDBJ whole genome shotgun (WGS) entry which is preliminary data.</text>
</comment>
<gene>
    <name evidence="1" type="ORF">GALL_356400</name>
</gene>
<sequence length="175" mass="19527">MKSYKNLLIGISFLFLFSPLCRAQAIDGIESAVEGKHALDLYRNFIDAPQQIITLSLNIQELFASDGNRYKGLSNRLAQKMHWITNDPLQLKNMQLMAVPSPASNYGYYAIIFNNLDSGQCEALSNNAEINGSFIRVMLNGKIIFDAGKQVTGVATCLSQWPWQDGKNKIEYIGS</sequence>
<reference evidence="1" key="1">
    <citation type="submission" date="2016-10" db="EMBL/GenBank/DDBJ databases">
        <title>Sequence of Gallionella enrichment culture.</title>
        <authorList>
            <person name="Poehlein A."/>
            <person name="Muehling M."/>
            <person name="Daniel R."/>
        </authorList>
    </citation>
    <scope>NUCLEOTIDE SEQUENCE</scope>
</reference>
<name>A0A1J5QH44_9ZZZZ</name>
<protein>
    <submittedName>
        <fullName evidence="1">Uncharacterized protein</fullName>
    </submittedName>
</protein>
<dbReference type="EMBL" id="MLJW01000790">
    <property type="protein sequence ID" value="OIQ82570.1"/>
    <property type="molecule type" value="Genomic_DNA"/>
</dbReference>